<protein>
    <submittedName>
        <fullName evidence="2">CHAT domain-containing protein</fullName>
    </submittedName>
</protein>
<comment type="caution">
    <text evidence="2">The sequence shown here is derived from an EMBL/GenBank/DDBJ whole genome shotgun (WGS) entry which is preliminary data.</text>
</comment>
<accession>A0A8H6HFD5</accession>
<dbReference type="Proteomes" id="UP000521943">
    <property type="component" value="Unassembled WGS sequence"/>
</dbReference>
<dbReference type="PANTHER" id="PTHR19959">
    <property type="entry name" value="KINESIN LIGHT CHAIN"/>
    <property type="match status" value="1"/>
</dbReference>
<reference evidence="2 3" key="1">
    <citation type="submission" date="2020-07" db="EMBL/GenBank/DDBJ databases">
        <title>Comparative genomics of pyrophilous fungi reveals a link between fire events and developmental genes.</title>
        <authorList>
            <consortium name="DOE Joint Genome Institute"/>
            <person name="Steindorff A.S."/>
            <person name="Carver A."/>
            <person name="Calhoun S."/>
            <person name="Stillman K."/>
            <person name="Liu H."/>
            <person name="Lipzen A."/>
            <person name="Pangilinan J."/>
            <person name="Labutti K."/>
            <person name="Bruns T.D."/>
            <person name="Grigoriev I.V."/>
        </authorList>
    </citation>
    <scope>NUCLEOTIDE SEQUENCE [LARGE SCALE GENOMIC DNA]</scope>
    <source>
        <strain evidence="2 3">CBS 144469</strain>
    </source>
</reference>
<evidence type="ECO:0000313" key="2">
    <source>
        <dbReference type="EMBL" id="KAF6745237.1"/>
    </source>
</evidence>
<name>A0A8H6HFD5_9AGAR</name>
<evidence type="ECO:0000259" key="1">
    <source>
        <dbReference type="Pfam" id="PF12770"/>
    </source>
</evidence>
<dbReference type="AlphaFoldDB" id="A0A8H6HFD5"/>
<gene>
    <name evidence="2" type="ORF">DFP72DRAFT_824628</name>
</gene>
<dbReference type="InterPro" id="IPR024983">
    <property type="entry name" value="CHAT_dom"/>
</dbReference>
<dbReference type="InterPro" id="IPR011990">
    <property type="entry name" value="TPR-like_helical_dom_sf"/>
</dbReference>
<feature type="domain" description="CHAT" evidence="1">
    <location>
        <begin position="744"/>
        <end position="1036"/>
    </location>
</feature>
<sequence>ASSLASLGTVLSSLFDRNRNLSDLDKAIEAQRLAVKLTPASAHSQLFVRLCALGNSLGERFQMTDNRSDINWAISFQVEAVLIAEGHPMLPTALSNLGISFRNRFDRTGDLRDISNALFAQRRAVELVPESNPALPRILNNLGISLRSRFERTGNLADIADATSSLEKAIKLAPADSSELPMFLADLGNAFNCIFLLTGALSDIDQGISAQRKAIELTPDHHPALRGMLTNLGYSIRLRFDHTSDVSDIADSISAHRKALKVTPSDHPALAIVLNNLGQSLLARFEGAGDLSDISEAITGLQKVISLTPEDHPSLPIGLGNLGSAYLCRFSRTKSPKDVADAISSLQKAVEFTPHVHPTLPHLLTILGCSFTRLYESTGDRSAATQAISTQQQAVELTPESHKSLPAILNNLSIAFKHRFDHAGDPSDLAEAIKSLERAMKLLPDSHAHLPRYTKNLGSYLHLRFVSGRDVKDLDASIQLFRLGATCRAGTPWEILLVAVKWAQALRQNYPESAEILLAYDTVLGLVAQRAGLEHTVQSRYTQLEVVSGMATEAAAAAFALNRVDKALEWLEQGRCLVWNQLNSLRTPLDELRTHDGDLARRVEDLSGRLECAGSSRGLFHLDMSPSEKASLEGDAHAHLKLAREWDGLLDTVRAIPGFETFLKPAPCSTILHNLPASGHIVIINVDGRRCDAIALQAGFNEPLHIPLPEFTIHKANKYRNNLRVQLKSAGLRTSDETVYGALRGLWVEVVKPILDALGLSSVETSLGGILPRIWWCPTGPLSFLPIHAAGIYKESETETVLDYAVSSYTPTVTALTRIKDLQPINRNVSGLFLTSQPDAPDAISIPGTTKEVRSIYSGAEQSGVRVLKVEGSALSVDECLRHMEGFSSVHFACHAYQSAADPLQSRFILHNGSLDLATIVRSNLKNADLAFLSACQTSTGEEKLSDEAVHLAAGMLAAGYRRVVATMWSISDQHAQQLGSEFYEYLWSREEESCDGSFDGVLSAYALHHATQRLRLRLDNSDQSLLTWVPFVHFGY</sequence>
<dbReference type="Gene3D" id="1.25.40.10">
    <property type="entry name" value="Tetratricopeptide repeat domain"/>
    <property type="match status" value="3"/>
</dbReference>
<keyword evidence="3" id="KW-1185">Reference proteome</keyword>
<dbReference type="SUPFAM" id="SSF48452">
    <property type="entry name" value="TPR-like"/>
    <property type="match status" value="1"/>
</dbReference>
<dbReference type="Pfam" id="PF12770">
    <property type="entry name" value="CHAT"/>
    <property type="match status" value="1"/>
</dbReference>
<dbReference type="OrthoDB" id="9991317at2759"/>
<organism evidence="2 3">
    <name type="scientific">Ephemerocybe angulata</name>
    <dbReference type="NCBI Taxonomy" id="980116"/>
    <lineage>
        <taxon>Eukaryota</taxon>
        <taxon>Fungi</taxon>
        <taxon>Dikarya</taxon>
        <taxon>Basidiomycota</taxon>
        <taxon>Agaricomycotina</taxon>
        <taxon>Agaricomycetes</taxon>
        <taxon>Agaricomycetidae</taxon>
        <taxon>Agaricales</taxon>
        <taxon>Agaricineae</taxon>
        <taxon>Psathyrellaceae</taxon>
        <taxon>Ephemerocybe</taxon>
    </lineage>
</organism>
<proteinExistence type="predicted"/>
<dbReference type="EMBL" id="JACGCI010000108">
    <property type="protein sequence ID" value="KAF6745237.1"/>
    <property type="molecule type" value="Genomic_DNA"/>
</dbReference>
<evidence type="ECO:0000313" key="3">
    <source>
        <dbReference type="Proteomes" id="UP000521943"/>
    </source>
</evidence>
<feature type="non-terminal residue" evidence="2">
    <location>
        <position position="1037"/>
    </location>
</feature>
<dbReference type="PANTHER" id="PTHR19959:SF119">
    <property type="entry name" value="FUNGAL LIPASE-LIKE DOMAIN-CONTAINING PROTEIN"/>
    <property type="match status" value="1"/>
</dbReference>